<keyword evidence="2" id="KW-0245">EGF-like domain</keyword>
<dbReference type="SUPFAM" id="SSF56784">
    <property type="entry name" value="HAD-like"/>
    <property type="match status" value="1"/>
</dbReference>
<gene>
    <name evidence="5" type="ORF">J437_LFUL017700</name>
</gene>
<dbReference type="EMBL" id="KZ309241">
    <property type="protein sequence ID" value="KAG8237903.1"/>
    <property type="molecule type" value="Genomic_DNA"/>
</dbReference>
<dbReference type="GO" id="GO:0005509">
    <property type="term" value="F:calcium ion binding"/>
    <property type="evidence" value="ECO:0007669"/>
    <property type="project" value="InterPro"/>
</dbReference>
<dbReference type="NCBIfam" id="TIGR01685">
    <property type="entry name" value="MDP-1"/>
    <property type="match status" value="1"/>
</dbReference>
<dbReference type="CDD" id="cd00054">
    <property type="entry name" value="EGF_CA"/>
    <property type="match status" value="1"/>
</dbReference>
<comment type="similarity">
    <text evidence="1">Belongs to the CRELD family.</text>
</comment>
<dbReference type="SMART" id="SM00179">
    <property type="entry name" value="EGF_CA"/>
    <property type="match status" value="1"/>
</dbReference>
<keyword evidence="6" id="KW-1185">Reference proteome</keyword>
<evidence type="ECO:0000256" key="3">
    <source>
        <dbReference type="ARBA" id="ARBA00023157"/>
    </source>
</evidence>
<feature type="domain" description="EGF-like" evidence="4">
    <location>
        <begin position="296"/>
        <end position="307"/>
    </location>
</feature>
<dbReference type="Proteomes" id="UP000792457">
    <property type="component" value="Unassembled WGS sequence"/>
</dbReference>
<evidence type="ECO:0000259" key="4">
    <source>
        <dbReference type="PROSITE" id="PS00022"/>
    </source>
</evidence>
<dbReference type="OrthoDB" id="19903at2759"/>
<keyword evidence="3" id="KW-1015">Disulfide bond</keyword>
<dbReference type="InterPro" id="IPR000742">
    <property type="entry name" value="EGF"/>
</dbReference>
<sequence>MSDHNAIIEIQLLLRERESRLRMSTTPRPKLIAFDLDFTLWPFWVDTHVDPPFRKNTIGAVYDSRGHKIEHYPEVPEVLQNLANEGYDLAVVSRTGELNGANQLLRLFDWDKFFKYKEIYVGTKTKHFQNVDVVEKQKDSLAKKVKTEQLKSATLPPCQSCKVLVESFKKGMKETERGKYEGGDSAWEEERLGSYLDSEIRLVEIQEKLCAGVGKGEDQCHSLASTHEDMIEKWWFELKKTEPDFHKWLCIDTLKVCCPLDHYGPDCKPCPGFPNRVCNKSGSCKGSGTRKGDGKCICSEEYTGDYCGECAPGGPKGCHSCKEEGWLMDSNRGCVDVNECLLREPVCQKNQFCVNSEGSYSCLDCDKACADCEGDGPDMCKTCSEGYTKSGNLCVDKAEWIHYKTGIDYRDMLFFDDEMRNIRDVSQMGVTCIFVNNGTTKDIVEHGLREFSKKMYSE</sequence>
<dbReference type="InterPro" id="IPR036412">
    <property type="entry name" value="HAD-like_sf"/>
</dbReference>
<dbReference type="PROSITE" id="PS01187">
    <property type="entry name" value="EGF_CA"/>
    <property type="match status" value="1"/>
</dbReference>
<evidence type="ECO:0000256" key="1">
    <source>
        <dbReference type="ARBA" id="ARBA00005897"/>
    </source>
</evidence>
<evidence type="ECO:0000313" key="5">
    <source>
        <dbReference type="EMBL" id="KAG8237903.1"/>
    </source>
</evidence>
<comment type="caution">
    <text evidence="5">The sequence shown here is derived from an EMBL/GenBank/DDBJ whole genome shotgun (WGS) entry which is preliminary data.</text>
</comment>
<reference evidence="5" key="2">
    <citation type="submission" date="2017-10" db="EMBL/GenBank/DDBJ databases">
        <title>Ladona fulva Genome sequencing and assembly.</title>
        <authorList>
            <person name="Murali S."/>
            <person name="Richards S."/>
            <person name="Bandaranaike D."/>
            <person name="Bellair M."/>
            <person name="Blankenburg K."/>
            <person name="Chao H."/>
            <person name="Dinh H."/>
            <person name="Doddapaneni H."/>
            <person name="Dugan-Rocha S."/>
            <person name="Elkadiri S."/>
            <person name="Gnanaolivu R."/>
            <person name="Hernandez B."/>
            <person name="Skinner E."/>
            <person name="Javaid M."/>
            <person name="Lee S."/>
            <person name="Li M."/>
            <person name="Ming W."/>
            <person name="Munidasa M."/>
            <person name="Muniz J."/>
            <person name="Nguyen L."/>
            <person name="Hughes D."/>
            <person name="Osuji N."/>
            <person name="Pu L.-L."/>
            <person name="Puazo M."/>
            <person name="Qu C."/>
            <person name="Quiroz J."/>
            <person name="Raj R."/>
            <person name="Weissenberger G."/>
            <person name="Xin Y."/>
            <person name="Zou X."/>
            <person name="Han Y."/>
            <person name="Worley K."/>
            <person name="Muzny D."/>
            <person name="Gibbs R."/>
        </authorList>
    </citation>
    <scope>NUCLEOTIDE SEQUENCE</scope>
    <source>
        <strain evidence="5">Sampled in the wild</strain>
    </source>
</reference>
<proteinExistence type="inferred from homology"/>
<dbReference type="InterPro" id="IPR009030">
    <property type="entry name" value="Growth_fac_rcpt_cys_sf"/>
</dbReference>
<dbReference type="SUPFAM" id="SSF57184">
    <property type="entry name" value="Growth factor receptor domain"/>
    <property type="match status" value="1"/>
</dbReference>
<dbReference type="InterPro" id="IPR010033">
    <property type="entry name" value="HAD_SF_ppase_IIIC"/>
</dbReference>
<dbReference type="Gene3D" id="3.40.50.1000">
    <property type="entry name" value="HAD superfamily/HAD-like"/>
    <property type="match status" value="2"/>
</dbReference>
<organism evidence="5 6">
    <name type="scientific">Ladona fulva</name>
    <name type="common">Scarce chaser dragonfly</name>
    <name type="synonym">Libellula fulva</name>
    <dbReference type="NCBI Taxonomy" id="123851"/>
    <lineage>
        <taxon>Eukaryota</taxon>
        <taxon>Metazoa</taxon>
        <taxon>Ecdysozoa</taxon>
        <taxon>Arthropoda</taxon>
        <taxon>Hexapoda</taxon>
        <taxon>Insecta</taxon>
        <taxon>Pterygota</taxon>
        <taxon>Palaeoptera</taxon>
        <taxon>Odonata</taxon>
        <taxon>Epiprocta</taxon>
        <taxon>Anisoptera</taxon>
        <taxon>Libelluloidea</taxon>
        <taxon>Libellulidae</taxon>
        <taxon>Ladona</taxon>
    </lineage>
</organism>
<dbReference type="SMART" id="SM00261">
    <property type="entry name" value="FU"/>
    <property type="match status" value="2"/>
</dbReference>
<dbReference type="PANTHER" id="PTHR17901:SF14">
    <property type="entry name" value="MAGNESIUM-DEPENDENT PHOSPHATASE 1"/>
    <property type="match status" value="1"/>
</dbReference>
<protein>
    <recommendedName>
        <fullName evidence="4">EGF-like domain-containing protein</fullName>
    </recommendedName>
</protein>
<dbReference type="GO" id="GO:0003993">
    <property type="term" value="F:acid phosphatase activity"/>
    <property type="evidence" value="ECO:0007669"/>
    <property type="project" value="TreeGrafter"/>
</dbReference>
<reference evidence="5" key="1">
    <citation type="submission" date="2013-04" db="EMBL/GenBank/DDBJ databases">
        <authorList>
            <person name="Qu J."/>
            <person name="Murali S.C."/>
            <person name="Bandaranaike D."/>
            <person name="Bellair M."/>
            <person name="Blankenburg K."/>
            <person name="Chao H."/>
            <person name="Dinh H."/>
            <person name="Doddapaneni H."/>
            <person name="Downs B."/>
            <person name="Dugan-Rocha S."/>
            <person name="Elkadiri S."/>
            <person name="Gnanaolivu R.D."/>
            <person name="Hernandez B."/>
            <person name="Javaid M."/>
            <person name="Jayaseelan J.C."/>
            <person name="Lee S."/>
            <person name="Li M."/>
            <person name="Ming W."/>
            <person name="Munidasa M."/>
            <person name="Muniz J."/>
            <person name="Nguyen L."/>
            <person name="Ongeri F."/>
            <person name="Osuji N."/>
            <person name="Pu L.-L."/>
            <person name="Puazo M."/>
            <person name="Qu C."/>
            <person name="Quiroz J."/>
            <person name="Raj R."/>
            <person name="Weissenberger G."/>
            <person name="Xin Y."/>
            <person name="Zou X."/>
            <person name="Han Y."/>
            <person name="Richards S."/>
            <person name="Worley K."/>
            <person name="Muzny D."/>
            <person name="Gibbs R."/>
        </authorList>
    </citation>
    <scope>NUCLEOTIDE SEQUENCE</scope>
    <source>
        <strain evidence="5">Sampled in the wild</strain>
    </source>
</reference>
<dbReference type="CDD" id="cd00064">
    <property type="entry name" value="FU"/>
    <property type="match status" value="1"/>
</dbReference>
<dbReference type="InterPro" id="IPR023214">
    <property type="entry name" value="HAD_sf"/>
</dbReference>
<dbReference type="InterPro" id="IPR006212">
    <property type="entry name" value="Furin_repeat"/>
</dbReference>
<accession>A0A8K0PAI5</accession>
<dbReference type="InterPro" id="IPR018097">
    <property type="entry name" value="EGF_Ca-bd_CS"/>
</dbReference>
<dbReference type="AlphaFoldDB" id="A0A8K0PAI5"/>
<dbReference type="PANTHER" id="PTHR17901">
    <property type="entry name" value="MAGNESIUM-DEPENDENT PHOSPHATASE 1 MDP1"/>
    <property type="match status" value="1"/>
</dbReference>
<dbReference type="Pfam" id="PF12689">
    <property type="entry name" value="Acid_PPase"/>
    <property type="match status" value="2"/>
</dbReference>
<dbReference type="InterPro" id="IPR010036">
    <property type="entry name" value="MDP_1_eu_arc"/>
</dbReference>
<dbReference type="NCBIfam" id="TIGR01681">
    <property type="entry name" value="HAD-SF-IIIC"/>
    <property type="match status" value="1"/>
</dbReference>
<evidence type="ECO:0000256" key="2">
    <source>
        <dbReference type="ARBA" id="ARBA00022536"/>
    </source>
</evidence>
<evidence type="ECO:0000313" key="6">
    <source>
        <dbReference type="Proteomes" id="UP000792457"/>
    </source>
</evidence>
<name>A0A8K0PAI5_LADFU</name>
<dbReference type="InterPro" id="IPR001881">
    <property type="entry name" value="EGF-like_Ca-bd_dom"/>
</dbReference>
<dbReference type="PROSITE" id="PS00022">
    <property type="entry name" value="EGF_1"/>
    <property type="match status" value="1"/>
</dbReference>